<dbReference type="eggNOG" id="KOG0654">
    <property type="taxonomic scope" value="Eukaryota"/>
</dbReference>
<dbReference type="Pfam" id="PF00134">
    <property type="entry name" value="Cyclin_N"/>
    <property type="match status" value="1"/>
</dbReference>
<dbReference type="InterPro" id="IPR013763">
    <property type="entry name" value="Cyclin-like_dom"/>
</dbReference>
<protein>
    <recommendedName>
        <fullName evidence="10">Cyclin C-terminal domain-containing protein</fullName>
    </recommendedName>
</protein>
<evidence type="ECO:0000256" key="2">
    <source>
        <dbReference type="ARBA" id="ARBA00022618"/>
    </source>
</evidence>
<evidence type="ECO:0000256" key="1">
    <source>
        <dbReference type="ARBA" id="ARBA00006955"/>
    </source>
</evidence>
<name>A0A0D9XU49_9ORYZ</name>
<evidence type="ECO:0000256" key="5">
    <source>
        <dbReference type="RuleBase" id="RU000383"/>
    </source>
</evidence>
<evidence type="ECO:0000313" key="8">
    <source>
        <dbReference type="EnsemblPlants" id="LPERR11G16020.1"/>
    </source>
</evidence>
<keyword evidence="4" id="KW-0131">Cell cycle</keyword>
<dbReference type="HOGENOM" id="CLU_1020690_0_0_1"/>
<dbReference type="STRING" id="77586.A0A0D9XU49"/>
<dbReference type="GO" id="GO:0051301">
    <property type="term" value="P:cell division"/>
    <property type="evidence" value="ECO:0007669"/>
    <property type="project" value="UniProtKB-KW"/>
</dbReference>
<dbReference type="Gene3D" id="1.10.472.10">
    <property type="entry name" value="Cyclin-like"/>
    <property type="match status" value="1"/>
</dbReference>
<reference evidence="9" key="2">
    <citation type="submission" date="2013-12" db="EMBL/GenBank/DDBJ databases">
        <authorList>
            <person name="Yu Y."/>
            <person name="Lee S."/>
            <person name="de Baynast K."/>
            <person name="Wissotski M."/>
            <person name="Liu L."/>
            <person name="Talag J."/>
            <person name="Goicoechea J."/>
            <person name="Angelova A."/>
            <person name="Jetty R."/>
            <person name="Kudrna D."/>
            <person name="Golser W."/>
            <person name="Rivera L."/>
            <person name="Zhang J."/>
            <person name="Wing R."/>
        </authorList>
    </citation>
    <scope>NUCLEOTIDE SEQUENCE</scope>
</reference>
<dbReference type="PANTHER" id="PTHR10177">
    <property type="entry name" value="CYCLINS"/>
    <property type="match status" value="1"/>
</dbReference>
<comment type="similarity">
    <text evidence="1">Belongs to the cyclin family. Cyclin AB subfamily.</text>
</comment>
<dbReference type="InterPro" id="IPR004367">
    <property type="entry name" value="Cyclin_C-dom"/>
</dbReference>
<dbReference type="SMART" id="SM01332">
    <property type="entry name" value="Cyclin_C"/>
    <property type="match status" value="1"/>
</dbReference>
<dbReference type="InterPro" id="IPR006671">
    <property type="entry name" value="Cyclin_N"/>
</dbReference>
<evidence type="ECO:0000259" key="6">
    <source>
        <dbReference type="SMART" id="SM00385"/>
    </source>
</evidence>
<evidence type="ECO:0000256" key="4">
    <source>
        <dbReference type="ARBA" id="ARBA00023306"/>
    </source>
</evidence>
<dbReference type="Proteomes" id="UP000032180">
    <property type="component" value="Chromosome 11"/>
</dbReference>
<keyword evidence="9" id="KW-1185">Reference proteome</keyword>
<accession>A0A0D9XU49</accession>
<dbReference type="SUPFAM" id="SSF47954">
    <property type="entry name" value="Cyclin-like"/>
    <property type="match status" value="2"/>
</dbReference>
<evidence type="ECO:0008006" key="10">
    <source>
        <dbReference type="Google" id="ProtNLM"/>
    </source>
</evidence>
<keyword evidence="3 5" id="KW-0195">Cyclin</keyword>
<dbReference type="FunFam" id="1.10.472.10:FF:000013">
    <property type="entry name" value="Cyclin A1"/>
    <property type="match status" value="1"/>
</dbReference>
<keyword evidence="2" id="KW-0132">Cell division</keyword>
<dbReference type="Gramene" id="LPERR11G16020.1">
    <property type="protein sequence ID" value="LPERR11G16020.1"/>
    <property type="gene ID" value="LPERR11G16020"/>
</dbReference>
<dbReference type="AlphaFoldDB" id="A0A0D9XU49"/>
<sequence length="285" mass="31973">MGRRTYRVHGVRRPWWGWPGRSYPLRIWALIATRDGVRAAGIRPLHAGMAPPRAPPPSVSPFPFSSILLAVEHKGRVPARVPVLHCRPSTCSSLVAFWVAEEYRLVPDTLYLTVNCIDRYLSGNEINRQRLQLLGVACFGYGSFCPELPEDPALQLEFLANFVAGLSLLEYNLLSYPPSLVAASAIFLAKFILAHEFLANFVAWNSTLAHYTQHKSSELSDCKGIACRLYSVGPGSNLPAIREKYSQHKYKFVAKKSCPSSVPAKFFAMQRVTVRTYQTFHFQSN</sequence>
<dbReference type="InterPro" id="IPR039361">
    <property type="entry name" value="Cyclin"/>
</dbReference>
<dbReference type="InterPro" id="IPR036915">
    <property type="entry name" value="Cyclin-like_sf"/>
</dbReference>
<organism evidence="8 9">
    <name type="scientific">Leersia perrieri</name>
    <dbReference type="NCBI Taxonomy" id="77586"/>
    <lineage>
        <taxon>Eukaryota</taxon>
        <taxon>Viridiplantae</taxon>
        <taxon>Streptophyta</taxon>
        <taxon>Embryophyta</taxon>
        <taxon>Tracheophyta</taxon>
        <taxon>Spermatophyta</taxon>
        <taxon>Magnoliopsida</taxon>
        <taxon>Liliopsida</taxon>
        <taxon>Poales</taxon>
        <taxon>Poaceae</taxon>
        <taxon>BOP clade</taxon>
        <taxon>Oryzoideae</taxon>
        <taxon>Oryzeae</taxon>
        <taxon>Oryzinae</taxon>
        <taxon>Leersia</taxon>
    </lineage>
</organism>
<proteinExistence type="inferred from homology"/>
<feature type="domain" description="Cyclin-like" evidence="6">
    <location>
        <begin position="129"/>
        <end position="231"/>
    </location>
</feature>
<dbReference type="EnsemblPlants" id="LPERR11G16020.1">
    <property type="protein sequence ID" value="LPERR11G16020.1"/>
    <property type="gene ID" value="LPERR11G16020"/>
</dbReference>
<evidence type="ECO:0000313" key="9">
    <source>
        <dbReference type="Proteomes" id="UP000032180"/>
    </source>
</evidence>
<evidence type="ECO:0000256" key="3">
    <source>
        <dbReference type="ARBA" id="ARBA00023127"/>
    </source>
</evidence>
<feature type="domain" description="Cyclin C-terminal" evidence="7">
    <location>
        <begin position="111"/>
        <end position="259"/>
    </location>
</feature>
<dbReference type="SMART" id="SM00385">
    <property type="entry name" value="CYCLIN"/>
    <property type="match status" value="1"/>
</dbReference>
<reference evidence="8" key="3">
    <citation type="submission" date="2015-04" db="UniProtKB">
        <authorList>
            <consortium name="EnsemblPlants"/>
        </authorList>
    </citation>
    <scope>IDENTIFICATION</scope>
</reference>
<dbReference type="Pfam" id="PF02984">
    <property type="entry name" value="Cyclin_C"/>
    <property type="match status" value="1"/>
</dbReference>
<evidence type="ECO:0000259" key="7">
    <source>
        <dbReference type="SMART" id="SM01332"/>
    </source>
</evidence>
<reference evidence="8 9" key="1">
    <citation type="submission" date="2012-08" db="EMBL/GenBank/DDBJ databases">
        <title>Oryza genome evolution.</title>
        <authorList>
            <person name="Wing R.A."/>
        </authorList>
    </citation>
    <scope>NUCLEOTIDE SEQUENCE</scope>
</reference>